<dbReference type="Proteomes" id="UP000078397">
    <property type="component" value="Unassembled WGS sequence"/>
</dbReference>
<evidence type="ECO:0000313" key="2">
    <source>
        <dbReference type="Proteomes" id="UP000078397"/>
    </source>
</evidence>
<dbReference type="RefSeq" id="XP_018135641.2">
    <property type="nucleotide sequence ID" value="XM_018289872.2"/>
</dbReference>
<gene>
    <name evidence="1" type="ORF">VFPPC_11797</name>
</gene>
<proteinExistence type="predicted"/>
<sequence>MSTILDALVKSKHDSTDDILSLEGVDSVTFWRFFQFVYSGAYESPDAIDKVTGERFDVGKDNPGVFGEPALPVSGGLALQTAFKLPYSLASYKSAFGPHSSDLRVQPKRKGFGLFSSAKDLGNHSEIQHRCISLFLERYKIDESTLSASIFRETASTFVSTFMCHVKTWVFAKHYAIPALMDYTCSRLARELAQWEIYASDFIRDFKELVRYVHNYCAVDDCSLRLLIARFATCVIEDVSTLEGWTKLLAEVPTFEADLGLELLRAMQNS</sequence>
<protein>
    <recommendedName>
        <fullName evidence="3">BTB domain-containing protein</fullName>
    </recommendedName>
</protein>
<keyword evidence="2" id="KW-1185">Reference proteome</keyword>
<reference evidence="1 2" key="1">
    <citation type="journal article" date="2016" name="PLoS Pathog.">
        <title>Biosynthesis of antibiotic leucinostatins in bio-control fungus Purpureocillium lilacinum and their inhibition on phytophthora revealed by genome mining.</title>
        <authorList>
            <person name="Wang G."/>
            <person name="Liu Z."/>
            <person name="Lin R."/>
            <person name="Li E."/>
            <person name="Mao Z."/>
            <person name="Ling J."/>
            <person name="Yang Y."/>
            <person name="Yin W.B."/>
            <person name="Xie B."/>
        </authorList>
    </citation>
    <scope>NUCLEOTIDE SEQUENCE [LARGE SCALE GENOMIC DNA]</scope>
    <source>
        <strain evidence="1">170</strain>
    </source>
</reference>
<accession>A0A179EWR0</accession>
<organism evidence="1 2">
    <name type="scientific">Pochonia chlamydosporia 170</name>
    <dbReference type="NCBI Taxonomy" id="1380566"/>
    <lineage>
        <taxon>Eukaryota</taxon>
        <taxon>Fungi</taxon>
        <taxon>Dikarya</taxon>
        <taxon>Ascomycota</taxon>
        <taxon>Pezizomycotina</taxon>
        <taxon>Sordariomycetes</taxon>
        <taxon>Hypocreomycetidae</taxon>
        <taxon>Hypocreales</taxon>
        <taxon>Clavicipitaceae</taxon>
        <taxon>Pochonia</taxon>
    </lineage>
</organism>
<dbReference type="OrthoDB" id="9997739at2759"/>
<dbReference type="KEGG" id="pchm:VFPPC_11797"/>
<evidence type="ECO:0000313" key="1">
    <source>
        <dbReference type="EMBL" id="OAQ57283.2"/>
    </source>
</evidence>
<name>A0A179EWR0_METCM</name>
<dbReference type="AlphaFoldDB" id="A0A179EWR0"/>
<dbReference type="EMBL" id="LSBJ02000019">
    <property type="protein sequence ID" value="OAQ57283.2"/>
    <property type="molecule type" value="Genomic_DNA"/>
</dbReference>
<comment type="caution">
    <text evidence="1">The sequence shown here is derived from an EMBL/GenBank/DDBJ whole genome shotgun (WGS) entry which is preliminary data.</text>
</comment>
<dbReference type="GeneID" id="28853866"/>
<evidence type="ECO:0008006" key="3">
    <source>
        <dbReference type="Google" id="ProtNLM"/>
    </source>
</evidence>